<protein>
    <submittedName>
        <fullName evidence="2">Putative succinate dehydrogenase cytochrome b558</fullName>
    </submittedName>
</protein>
<dbReference type="Gene3D" id="1.20.1300.10">
    <property type="entry name" value="Fumarate reductase/succinate dehydrogenase, transmembrane subunit"/>
    <property type="match status" value="2"/>
</dbReference>
<keyword evidence="1" id="KW-0472">Membrane</keyword>
<feature type="transmembrane region" description="Helical" evidence="1">
    <location>
        <begin position="133"/>
        <end position="152"/>
    </location>
</feature>
<sequence length="334" mass="38497">MYRLKTLEIVFEYPMTYTYQAPPIPKAFIWRRAHSLTGLWLVLFLIEHLLTNSQAALFVGDDGNGFVAAVNWIKGLPYLPLIEIILLGLPLLIHGFWGIHYLFQAKYNTQPSDGSQPSLPGHFRNHAYTWQRITSWILLFGIVAHVIHMRFLEYPVTAQLDTQHYYLVRLEKDNGLYTLSKRLGFDLYSQSQIQEIKQTIFSHLGPLVALEETPEQLIAAQKNREEKAWVEAFESLHINANQLVAASKTFGIAELLIVRDTFKKPIMIFLYTGLVIAACFHAFNGLWTFMITWGISLTARSQNFMRKMATLLMIMIAFFGFAAIWGTYWFNLSH</sequence>
<keyword evidence="1" id="KW-0812">Transmembrane</keyword>
<evidence type="ECO:0000313" key="3">
    <source>
        <dbReference type="Proteomes" id="UP000031465"/>
    </source>
</evidence>
<feature type="transmembrane region" description="Helical" evidence="1">
    <location>
        <begin position="36"/>
        <end position="58"/>
    </location>
</feature>
<dbReference type="AlphaFoldDB" id="A0A0C1H7E6"/>
<dbReference type="InterPro" id="IPR034804">
    <property type="entry name" value="SQR/QFR_C/D"/>
</dbReference>
<dbReference type="PATRIC" id="fig|362787.3.peg.1920"/>
<dbReference type="Proteomes" id="UP000031465">
    <property type="component" value="Unassembled WGS sequence"/>
</dbReference>
<dbReference type="GO" id="GO:0016020">
    <property type="term" value="C:membrane"/>
    <property type="evidence" value="ECO:0007669"/>
    <property type="project" value="InterPro"/>
</dbReference>
<keyword evidence="1" id="KW-1133">Transmembrane helix</keyword>
<evidence type="ECO:0000256" key="1">
    <source>
        <dbReference type="SAM" id="Phobius"/>
    </source>
</evidence>
<dbReference type="SUPFAM" id="SSF81343">
    <property type="entry name" value="Fumarate reductase respiratory complex transmembrane subunits"/>
    <property type="match status" value="1"/>
</dbReference>
<gene>
    <name evidence="2" type="primary">sdhC</name>
    <name evidence="2" type="ORF">DB44_FL00130</name>
</gene>
<feature type="transmembrane region" description="Helical" evidence="1">
    <location>
        <begin position="268"/>
        <end position="297"/>
    </location>
</feature>
<dbReference type="EMBL" id="JSAN01000133">
    <property type="protein sequence ID" value="KIC70853.1"/>
    <property type="molecule type" value="Genomic_DNA"/>
</dbReference>
<comment type="caution">
    <text evidence="2">The sequence shown here is derived from an EMBL/GenBank/DDBJ whole genome shotgun (WGS) entry which is preliminary data.</text>
</comment>
<name>A0A0C1H7E6_9BACT</name>
<organism evidence="2 3">
    <name type="scientific">Candidatus Protochlamydia amoebophila</name>
    <dbReference type="NCBI Taxonomy" id="362787"/>
    <lineage>
        <taxon>Bacteria</taxon>
        <taxon>Pseudomonadati</taxon>
        <taxon>Chlamydiota</taxon>
        <taxon>Chlamydiia</taxon>
        <taxon>Parachlamydiales</taxon>
        <taxon>Parachlamydiaceae</taxon>
        <taxon>Candidatus Protochlamydia</taxon>
    </lineage>
</organism>
<feature type="transmembrane region" description="Helical" evidence="1">
    <location>
        <begin position="309"/>
        <end position="330"/>
    </location>
</feature>
<proteinExistence type="predicted"/>
<accession>A0A0C1H7E6</accession>
<feature type="transmembrane region" description="Helical" evidence="1">
    <location>
        <begin position="78"/>
        <end position="103"/>
    </location>
</feature>
<evidence type="ECO:0000313" key="2">
    <source>
        <dbReference type="EMBL" id="KIC70853.1"/>
    </source>
</evidence>
<reference evidence="2 3" key="1">
    <citation type="journal article" date="2014" name="Mol. Biol. Evol.">
        <title>Massive expansion of Ubiquitination-related gene families within the Chlamydiae.</title>
        <authorList>
            <person name="Domman D."/>
            <person name="Collingro A."/>
            <person name="Lagkouvardos I."/>
            <person name="Gehre L."/>
            <person name="Weinmaier T."/>
            <person name="Rattei T."/>
            <person name="Subtil A."/>
            <person name="Horn M."/>
        </authorList>
    </citation>
    <scope>NUCLEOTIDE SEQUENCE [LARGE SCALE GENOMIC DNA]</scope>
    <source>
        <strain evidence="2 3">EI2</strain>
    </source>
</reference>